<gene>
    <name evidence="3" type="primary">LOC108622625</name>
</gene>
<dbReference type="AlphaFoldDB" id="A0AAJ7ISH8"/>
<feature type="region of interest" description="Disordered" evidence="1">
    <location>
        <begin position="1"/>
        <end position="271"/>
    </location>
</feature>
<evidence type="ECO:0000313" key="2">
    <source>
        <dbReference type="Proteomes" id="UP000694925"/>
    </source>
</evidence>
<feature type="non-terminal residue" evidence="3">
    <location>
        <position position="1"/>
    </location>
</feature>
<evidence type="ECO:0000313" key="3">
    <source>
        <dbReference type="RefSeq" id="XP_017876130.2"/>
    </source>
</evidence>
<sequence>NINENEGKLKKENSEDLEDHLTQEKGYYKEKSSIEHETIEVFSDENSKEDSQEHVRNSHKKYKNSSKEIVSYKEEKTKKLNDEGEEESKESQEYSTIKSEEINSEEYSTEYQESTEAFYGSTYEDPEDDYTESGSFEDTTLSSERFYSEEEHESSLSDQEDSTEGVLKFTDELPKEKKEDTLENGKSSDSDESMVHDYVDDNYEPENYKERESSDSNSLSDEKINKEMMADGRTEEHEKPVENIGKNETTESPKSVRIRTTTTVRPTPPKLFKPIAVRKNYNYIPPTTTPNPVVIKPRLSLLNPKPAKPPKSYNELVPKPVIRKFPLLSRKPTTTMSTTTKEEDFTETTEVITTEAITTTEASRSEENVLEGKLESTNDSQSIINSDLVQESHLKPINDSEHEYQLEMKSETKSNDSEQSNEKLSDNSEQNDQSKPDSDSKDEDQKLESEQEMKSKSHNESEYKIVDLKQEHETPIKSEDQDTSSNEQKSSTNTEKEEAFTPYPISKLSTLASSIEKALKETTSTESEKSTTIKSSTLIDVELISTTIPPTTLTTTDQPLELSTIKETTEEAETVQTSTTPF</sequence>
<dbReference type="RefSeq" id="XP_017876130.2">
    <property type="nucleotide sequence ID" value="XM_018020641.2"/>
</dbReference>
<protein>
    <submittedName>
        <fullName evidence="3">Endochitinase A-like</fullName>
    </submittedName>
</protein>
<dbReference type="Proteomes" id="UP000694925">
    <property type="component" value="Unplaced"/>
</dbReference>
<name>A0AAJ7ISH8_9HYME</name>
<feature type="non-terminal residue" evidence="3">
    <location>
        <position position="582"/>
    </location>
</feature>
<organism evidence="2 3">
    <name type="scientific">Ceratina calcarata</name>
    <dbReference type="NCBI Taxonomy" id="156304"/>
    <lineage>
        <taxon>Eukaryota</taxon>
        <taxon>Metazoa</taxon>
        <taxon>Ecdysozoa</taxon>
        <taxon>Arthropoda</taxon>
        <taxon>Hexapoda</taxon>
        <taxon>Insecta</taxon>
        <taxon>Pterygota</taxon>
        <taxon>Neoptera</taxon>
        <taxon>Endopterygota</taxon>
        <taxon>Hymenoptera</taxon>
        <taxon>Apocrita</taxon>
        <taxon>Aculeata</taxon>
        <taxon>Apoidea</taxon>
        <taxon>Anthophila</taxon>
        <taxon>Apidae</taxon>
        <taxon>Ceratina</taxon>
        <taxon>Zadontomerus</taxon>
    </lineage>
</organism>
<feature type="region of interest" description="Disordered" evidence="1">
    <location>
        <begin position="355"/>
        <end position="381"/>
    </location>
</feature>
<proteinExistence type="predicted"/>
<dbReference type="KEGG" id="ccal:108622625"/>
<feature type="compositionally biased region" description="Basic and acidic residues" evidence="1">
    <location>
        <begin position="169"/>
        <end position="199"/>
    </location>
</feature>
<feature type="compositionally biased region" description="Polar residues" evidence="1">
    <location>
        <begin position="132"/>
        <end position="145"/>
    </location>
</feature>
<dbReference type="GeneID" id="108622625"/>
<feature type="compositionally biased region" description="Basic and acidic residues" evidence="1">
    <location>
        <begin position="403"/>
        <end position="480"/>
    </location>
</feature>
<feature type="compositionally biased region" description="Basic and acidic residues" evidence="1">
    <location>
        <begin position="70"/>
        <end position="82"/>
    </location>
</feature>
<feature type="compositionally biased region" description="Polar residues" evidence="1">
    <location>
        <begin position="483"/>
        <end position="493"/>
    </location>
</feature>
<accession>A0AAJ7ISH8</accession>
<feature type="compositionally biased region" description="Basic and acidic residues" evidence="1">
    <location>
        <begin position="1"/>
        <end position="56"/>
    </location>
</feature>
<feature type="compositionally biased region" description="Basic and acidic residues" evidence="1">
    <location>
        <begin position="206"/>
        <end position="241"/>
    </location>
</feature>
<evidence type="ECO:0000256" key="1">
    <source>
        <dbReference type="SAM" id="MobiDB-lite"/>
    </source>
</evidence>
<feature type="compositionally biased region" description="Basic and acidic residues" evidence="1">
    <location>
        <begin position="363"/>
        <end position="376"/>
    </location>
</feature>
<feature type="region of interest" description="Disordered" evidence="1">
    <location>
        <begin position="403"/>
        <end position="505"/>
    </location>
</feature>
<reference evidence="3" key="1">
    <citation type="submission" date="2025-08" db="UniProtKB">
        <authorList>
            <consortium name="RefSeq"/>
        </authorList>
    </citation>
    <scope>IDENTIFICATION</scope>
    <source>
        <tissue evidence="3">Whole body</tissue>
    </source>
</reference>
<feature type="compositionally biased region" description="Basic and acidic residues" evidence="1">
    <location>
        <begin position="146"/>
        <end position="155"/>
    </location>
</feature>
<keyword evidence="2" id="KW-1185">Reference proteome</keyword>